<dbReference type="AlphaFoldDB" id="A0A3A3G1E5"/>
<feature type="chain" id="PRO_5017471616" evidence="2">
    <location>
        <begin position="40"/>
        <end position="312"/>
    </location>
</feature>
<dbReference type="NCBIfam" id="NF038402">
    <property type="entry name" value="TroA_like"/>
    <property type="match status" value="1"/>
</dbReference>
<dbReference type="InterPro" id="IPR002491">
    <property type="entry name" value="ABC_transptr_periplasmic_BD"/>
</dbReference>
<proteinExistence type="predicted"/>
<name>A0A3A3G1E5_9BURK</name>
<dbReference type="Proteomes" id="UP000266327">
    <property type="component" value="Unassembled WGS sequence"/>
</dbReference>
<gene>
    <name evidence="4" type="ORF">D3878_07525</name>
</gene>
<feature type="domain" description="Fe/B12 periplasmic-binding" evidence="3">
    <location>
        <begin position="61"/>
        <end position="308"/>
    </location>
</feature>
<dbReference type="PANTHER" id="PTHR30535">
    <property type="entry name" value="VITAMIN B12-BINDING PROTEIN"/>
    <property type="match status" value="1"/>
</dbReference>
<evidence type="ECO:0000313" key="5">
    <source>
        <dbReference type="Proteomes" id="UP000266327"/>
    </source>
</evidence>
<sequence>MATLLHTANRRQKCPLTATVLLAAVLLAAVLLAGGPALANGAPGVVDDAGRTLALSTPARRIVSLAPHATELLYAAGAGEQVVGVSEFSDYPQKARQVPRIGGGGALDLERIVALKPDLVVAWRSGNSAVQIARLKNLGIPIFESEPRDFAAIASNIERLAQLAGTETAGHAAASAFRARLDLLSTRFAGRAPVRVFYQVWDKPLMTLNGQHMVSAVMRLCGGRNIFDSLPQLAPMVGVEAVVRADPEVIMGDSAERNNAPSAWRRFPKMTAVERGNLFVIDPDLLTRPGPRIIDGAEQMCQQLETARSKRP</sequence>
<feature type="signal peptide" evidence="2">
    <location>
        <begin position="1"/>
        <end position="39"/>
    </location>
</feature>
<dbReference type="CDD" id="cd01144">
    <property type="entry name" value="BtuF"/>
    <property type="match status" value="1"/>
</dbReference>
<dbReference type="InterPro" id="IPR054828">
    <property type="entry name" value="Vit_B12_bind_prot"/>
</dbReference>
<evidence type="ECO:0000313" key="4">
    <source>
        <dbReference type="EMBL" id="RJG01455.1"/>
    </source>
</evidence>
<dbReference type="Gene3D" id="3.40.50.1980">
    <property type="entry name" value="Nitrogenase molybdenum iron protein domain"/>
    <property type="match status" value="2"/>
</dbReference>
<dbReference type="PROSITE" id="PS50983">
    <property type="entry name" value="FE_B12_PBP"/>
    <property type="match status" value="1"/>
</dbReference>
<dbReference type="RefSeq" id="WP_119784903.1">
    <property type="nucleotide sequence ID" value="NZ_QYUQ01000002.1"/>
</dbReference>
<keyword evidence="5" id="KW-1185">Reference proteome</keyword>
<dbReference type="PANTHER" id="PTHR30535:SF34">
    <property type="entry name" value="MOLYBDATE-BINDING PROTEIN MOLA"/>
    <property type="match status" value="1"/>
</dbReference>
<reference evidence="5" key="1">
    <citation type="submission" date="2018-09" db="EMBL/GenBank/DDBJ databases">
        <authorList>
            <person name="Zhu H."/>
        </authorList>
    </citation>
    <scope>NUCLEOTIDE SEQUENCE [LARGE SCALE GENOMIC DNA]</scope>
    <source>
        <strain evidence="5">K1S02-23</strain>
    </source>
</reference>
<dbReference type="OrthoDB" id="6495095at2"/>
<evidence type="ECO:0000256" key="1">
    <source>
        <dbReference type="ARBA" id="ARBA00022729"/>
    </source>
</evidence>
<dbReference type="Pfam" id="PF01497">
    <property type="entry name" value="Peripla_BP_2"/>
    <property type="match status" value="1"/>
</dbReference>
<evidence type="ECO:0000256" key="2">
    <source>
        <dbReference type="SAM" id="SignalP"/>
    </source>
</evidence>
<accession>A0A3A3G1E5</accession>
<dbReference type="SUPFAM" id="SSF53807">
    <property type="entry name" value="Helical backbone' metal receptor"/>
    <property type="match status" value="1"/>
</dbReference>
<organism evidence="4 5">
    <name type="scientific">Noviherbaspirillum sedimenti</name>
    <dbReference type="NCBI Taxonomy" id="2320865"/>
    <lineage>
        <taxon>Bacteria</taxon>
        <taxon>Pseudomonadati</taxon>
        <taxon>Pseudomonadota</taxon>
        <taxon>Betaproteobacteria</taxon>
        <taxon>Burkholderiales</taxon>
        <taxon>Oxalobacteraceae</taxon>
        <taxon>Noviherbaspirillum</taxon>
    </lineage>
</organism>
<dbReference type="InterPro" id="IPR050902">
    <property type="entry name" value="ABC_Transporter_SBP"/>
</dbReference>
<dbReference type="EMBL" id="QYUQ01000002">
    <property type="protein sequence ID" value="RJG01455.1"/>
    <property type="molecule type" value="Genomic_DNA"/>
</dbReference>
<evidence type="ECO:0000259" key="3">
    <source>
        <dbReference type="PROSITE" id="PS50983"/>
    </source>
</evidence>
<comment type="caution">
    <text evidence="4">The sequence shown here is derived from an EMBL/GenBank/DDBJ whole genome shotgun (WGS) entry which is preliminary data.</text>
</comment>
<protein>
    <submittedName>
        <fullName evidence="4">Cobalamin-binding protein</fullName>
    </submittedName>
</protein>
<keyword evidence="1 2" id="KW-0732">Signal</keyword>